<evidence type="ECO:0000313" key="1">
    <source>
        <dbReference type="EMBL" id="TDT51375.1"/>
    </source>
</evidence>
<protein>
    <submittedName>
        <fullName evidence="1">HAD superfamily hydrolase (TIGR01509 family)/HAD superfamily hydrolase (TIGR01549 family)</fullName>
    </submittedName>
</protein>
<dbReference type="PANTHER" id="PTHR43434">
    <property type="entry name" value="PHOSPHOGLYCOLATE PHOSPHATASE"/>
    <property type="match status" value="1"/>
</dbReference>
<dbReference type="AlphaFoldDB" id="A0A4R7KAH3"/>
<dbReference type="InterPro" id="IPR036412">
    <property type="entry name" value="HAD-like_sf"/>
</dbReference>
<sequence length="207" mass="24128">MFTDIIWDFDGTLFDTYPGMVDAFQRALKEDGIEEDGEDILSLMKSSLSCAVNHYKDKYSLRDDFIERYSAYEKNIEETKRAPFPYAREICEAVIKKEGRNFLLTHRGNSTHKYLKYYEMESLFAEIVTKHYGFNRKPHPQGFLYLINKYKIDKSRALGVGDRELDVLAAKNAGIKACLYMTYEIPPVKEADYTITSLKEMYDILDL</sequence>
<gene>
    <name evidence="1" type="ORF">EDD71_11859</name>
</gene>
<dbReference type="GO" id="GO:0006281">
    <property type="term" value="P:DNA repair"/>
    <property type="evidence" value="ECO:0007669"/>
    <property type="project" value="TreeGrafter"/>
</dbReference>
<dbReference type="GO" id="GO:0008967">
    <property type="term" value="F:phosphoglycolate phosphatase activity"/>
    <property type="evidence" value="ECO:0007669"/>
    <property type="project" value="TreeGrafter"/>
</dbReference>
<dbReference type="GO" id="GO:0005829">
    <property type="term" value="C:cytosol"/>
    <property type="evidence" value="ECO:0007669"/>
    <property type="project" value="TreeGrafter"/>
</dbReference>
<dbReference type="NCBIfam" id="TIGR01549">
    <property type="entry name" value="HAD-SF-IA-v1"/>
    <property type="match status" value="1"/>
</dbReference>
<dbReference type="Pfam" id="PF13419">
    <property type="entry name" value="HAD_2"/>
    <property type="match status" value="1"/>
</dbReference>
<dbReference type="OrthoDB" id="9797743at2"/>
<dbReference type="InterPro" id="IPR023198">
    <property type="entry name" value="PGP-like_dom2"/>
</dbReference>
<name>A0A4R7KAH3_9CLOT</name>
<keyword evidence="2" id="KW-1185">Reference proteome</keyword>
<dbReference type="InterPro" id="IPR006439">
    <property type="entry name" value="HAD-SF_hydro_IA"/>
</dbReference>
<dbReference type="Proteomes" id="UP000295325">
    <property type="component" value="Unassembled WGS sequence"/>
</dbReference>
<comment type="caution">
    <text evidence="1">The sequence shown here is derived from an EMBL/GenBank/DDBJ whole genome shotgun (WGS) entry which is preliminary data.</text>
</comment>
<dbReference type="SUPFAM" id="SSF56784">
    <property type="entry name" value="HAD-like"/>
    <property type="match status" value="1"/>
</dbReference>
<dbReference type="PANTHER" id="PTHR43434:SF25">
    <property type="entry name" value="PHOSPHOGLYCOLATE PHOSPHATASE"/>
    <property type="match status" value="1"/>
</dbReference>
<organism evidence="1 2">
    <name type="scientific">Fonticella tunisiensis</name>
    <dbReference type="NCBI Taxonomy" id="1096341"/>
    <lineage>
        <taxon>Bacteria</taxon>
        <taxon>Bacillati</taxon>
        <taxon>Bacillota</taxon>
        <taxon>Clostridia</taxon>
        <taxon>Eubacteriales</taxon>
        <taxon>Clostridiaceae</taxon>
        <taxon>Fonticella</taxon>
    </lineage>
</organism>
<dbReference type="Gene3D" id="1.10.150.240">
    <property type="entry name" value="Putative phosphatase, domain 2"/>
    <property type="match status" value="1"/>
</dbReference>
<dbReference type="InterPro" id="IPR023214">
    <property type="entry name" value="HAD_sf"/>
</dbReference>
<dbReference type="Gene3D" id="3.40.50.1000">
    <property type="entry name" value="HAD superfamily/HAD-like"/>
    <property type="match status" value="1"/>
</dbReference>
<reference evidence="1 2" key="1">
    <citation type="submission" date="2019-03" db="EMBL/GenBank/DDBJ databases">
        <title>Genomic Encyclopedia of Type Strains, Phase IV (KMG-IV): sequencing the most valuable type-strain genomes for metagenomic binning, comparative biology and taxonomic classification.</title>
        <authorList>
            <person name="Goeker M."/>
        </authorList>
    </citation>
    <scope>NUCLEOTIDE SEQUENCE [LARGE SCALE GENOMIC DNA]</scope>
    <source>
        <strain evidence="1 2">DSM 24455</strain>
    </source>
</reference>
<dbReference type="InterPro" id="IPR050155">
    <property type="entry name" value="HAD-like_hydrolase_sf"/>
</dbReference>
<dbReference type="RefSeq" id="WP_133628704.1">
    <property type="nucleotide sequence ID" value="NZ_SOAZ01000018.1"/>
</dbReference>
<dbReference type="EMBL" id="SOAZ01000018">
    <property type="protein sequence ID" value="TDT51375.1"/>
    <property type="molecule type" value="Genomic_DNA"/>
</dbReference>
<evidence type="ECO:0000313" key="2">
    <source>
        <dbReference type="Proteomes" id="UP000295325"/>
    </source>
</evidence>
<dbReference type="SFLD" id="SFLDS00003">
    <property type="entry name" value="Haloacid_Dehalogenase"/>
    <property type="match status" value="1"/>
</dbReference>
<keyword evidence="1" id="KW-0378">Hydrolase</keyword>
<proteinExistence type="predicted"/>
<accession>A0A4R7KAH3</accession>
<dbReference type="InterPro" id="IPR041492">
    <property type="entry name" value="HAD_2"/>
</dbReference>
<dbReference type="SFLD" id="SFLDG01129">
    <property type="entry name" value="C1.5:_HAD__Beta-PGM__Phosphata"/>
    <property type="match status" value="1"/>
</dbReference>